<dbReference type="Pfam" id="PF08281">
    <property type="entry name" value="Sigma70_r4_2"/>
    <property type="match status" value="1"/>
</dbReference>
<evidence type="ECO:0000256" key="5">
    <source>
        <dbReference type="ARBA" id="ARBA00023163"/>
    </source>
</evidence>
<evidence type="ECO:0000256" key="4">
    <source>
        <dbReference type="ARBA" id="ARBA00023125"/>
    </source>
</evidence>
<feature type="domain" description="RNA polymerase sigma-70 region 2" evidence="7">
    <location>
        <begin position="45"/>
        <end position="109"/>
    </location>
</feature>
<keyword evidence="10" id="KW-1185">Reference proteome</keyword>
<gene>
    <name evidence="9" type="ORF">ACFQ4B_15175</name>
</gene>
<evidence type="ECO:0000313" key="10">
    <source>
        <dbReference type="Proteomes" id="UP001597180"/>
    </source>
</evidence>
<dbReference type="EMBL" id="JBHTLU010000019">
    <property type="protein sequence ID" value="MFD1221461.1"/>
    <property type="molecule type" value="Genomic_DNA"/>
</dbReference>
<keyword evidence="3" id="KW-0731">Sigma factor</keyword>
<keyword evidence="2" id="KW-0805">Transcription regulation</keyword>
<dbReference type="InterPro" id="IPR013324">
    <property type="entry name" value="RNA_pol_sigma_r3/r4-like"/>
</dbReference>
<evidence type="ECO:0000313" key="9">
    <source>
        <dbReference type="EMBL" id="MFD1221461.1"/>
    </source>
</evidence>
<name>A0ABW3UNN8_9BACL</name>
<keyword evidence="4" id="KW-0238">DNA-binding</keyword>
<evidence type="ECO:0000259" key="7">
    <source>
        <dbReference type="Pfam" id="PF04542"/>
    </source>
</evidence>
<evidence type="ECO:0000256" key="3">
    <source>
        <dbReference type="ARBA" id="ARBA00023082"/>
    </source>
</evidence>
<dbReference type="Gene3D" id="1.10.1740.10">
    <property type="match status" value="1"/>
</dbReference>
<dbReference type="InterPro" id="IPR013325">
    <property type="entry name" value="RNA_pol_sigma_r2"/>
</dbReference>
<dbReference type="InterPro" id="IPR007627">
    <property type="entry name" value="RNA_pol_sigma70_r2"/>
</dbReference>
<dbReference type="PANTHER" id="PTHR43133">
    <property type="entry name" value="RNA POLYMERASE ECF-TYPE SIGMA FACTO"/>
    <property type="match status" value="1"/>
</dbReference>
<dbReference type="Pfam" id="PF04542">
    <property type="entry name" value="Sigma70_r2"/>
    <property type="match status" value="1"/>
</dbReference>
<organism evidence="9 10">
    <name type="scientific">Paenibacillus vulneris</name>
    <dbReference type="NCBI Taxonomy" id="1133364"/>
    <lineage>
        <taxon>Bacteria</taxon>
        <taxon>Bacillati</taxon>
        <taxon>Bacillota</taxon>
        <taxon>Bacilli</taxon>
        <taxon>Bacillales</taxon>
        <taxon>Paenibacillaceae</taxon>
        <taxon>Paenibacillus</taxon>
    </lineage>
</organism>
<comment type="caution">
    <text evidence="9">The sequence shown here is derived from an EMBL/GenBank/DDBJ whole genome shotgun (WGS) entry which is preliminary data.</text>
</comment>
<dbReference type="SUPFAM" id="SSF88659">
    <property type="entry name" value="Sigma3 and sigma4 domains of RNA polymerase sigma factors"/>
    <property type="match status" value="1"/>
</dbReference>
<dbReference type="NCBIfam" id="TIGR02937">
    <property type="entry name" value="sigma70-ECF"/>
    <property type="match status" value="1"/>
</dbReference>
<proteinExistence type="inferred from homology"/>
<dbReference type="InterPro" id="IPR013249">
    <property type="entry name" value="RNA_pol_sigma70_r4_t2"/>
</dbReference>
<feature type="domain" description="RNA polymerase sigma factor 70 region 4 type 2" evidence="8">
    <location>
        <begin position="172"/>
        <end position="221"/>
    </location>
</feature>
<dbReference type="Proteomes" id="UP001597180">
    <property type="component" value="Unassembled WGS sequence"/>
</dbReference>
<comment type="similarity">
    <text evidence="1">Belongs to the sigma-70 factor family. ECF subfamily.</text>
</comment>
<evidence type="ECO:0000256" key="2">
    <source>
        <dbReference type="ARBA" id="ARBA00023015"/>
    </source>
</evidence>
<dbReference type="PANTHER" id="PTHR43133:SF8">
    <property type="entry name" value="RNA POLYMERASE SIGMA FACTOR HI_1459-RELATED"/>
    <property type="match status" value="1"/>
</dbReference>
<reference evidence="10" key="1">
    <citation type="journal article" date="2019" name="Int. J. Syst. Evol. Microbiol.">
        <title>The Global Catalogue of Microorganisms (GCM) 10K type strain sequencing project: providing services to taxonomists for standard genome sequencing and annotation.</title>
        <authorList>
            <consortium name="The Broad Institute Genomics Platform"/>
            <consortium name="The Broad Institute Genome Sequencing Center for Infectious Disease"/>
            <person name="Wu L."/>
            <person name="Ma J."/>
        </authorList>
    </citation>
    <scope>NUCLEOTIDE SEQUENCE [LARGE SCALE GENOMIC DNA]</scope>
    <source>
        <strain evidence="10">CCUG 53270</strain>
    </source>
</reference>
<dbReference type="InterPro" id="IPR014284">
    <property type="entry name" value="RNA_pol_sigma-70_dom"/>
</dbReference>
<dbReference type="InterPro" id="IPR036388">
    <property type="entry name" value="WH-like_DNA-bd_sf"/>
</dbReference>
<feature type="region of interest" description="Disordered" evidence="6">
    <location>
        <begin position="109"/>
        <end position="128"/>
    </location>
</feature>
<protein>
    <submittedName>
        <fullName evidence="9">RNA polymerase sigma factor</fullName>
    </submittedName>
</protein>
<accession>A0ABW3UNN8</accession>
<sequence>MITQWFEDSAVSDGTRDDAEEVISLQDDRLVDRARTGDREAFGELVRRHRERALGWAATITQDGHLAEDIVQEALVAAFLRIETLMEPGKFRYWLQRIVRNQAMMKLRRGGPSGRESSFSALETRQFPSSPTGDGFMLDRLLYRMTVRLEEKPGPHQDPQVQWMRKDLYNGLYQLLQCLTAKERAIFEAHVFRQFTPAEIAEALGVSIGSVYTAISRSRTKVQRERIRVYFQGFLLEKQQQGKPTRRVLVQPIRM</sequence>
<dbReference type="SUPFAM" id="SSF88946">
    <property type="entry name" value="Sigma2 domain of RNA polymerase sigma factors"/>
    <property type="match status" value="1"/>
</dbReference>
<dbReference type="InterPro" id="IPR039425">
    <property type="entry name" value="RNA_pol_sigma-70-like"/>
</dbReference>
<keyword evidence="5" id="KW-0804">Transcription</keyword>
<evidence type="ECO:0000256" key="6">
    <source>
        <dbReference type="SAM" id="MobiDB-lite"/>
    </source>
</evidence>
<feature type="compositionally biased region" description="Polar residues" evidence="6">
    <location>
        <begin position="115"/>
        <end position="128"/>
    </location>
</feature>
<dbReference type="RefSeq" id="WP_345585420.1">
    <property type="nucleotide sequence ID" value="NZ_BAABJG010000003.1"/>
</dbReference>
<dbReference type="Gene3D" id="1.10.10.10">
    <property type="entry name" value="Winged helix-like DNA-binding domain superfamily/Winged helix DNA-binding domain"/>
    <property type="match status" value="1"/>
</dbReference>
<evidence type="ECO:0000256" key="1">
    <source>
        <dbReference type="ARBA" id="ARBA00010641"/>
    </source>
</evidence>
<evidence type="ECO:0000259" key="8">
    <source>
        <dbReference type="Pfam" id="PF08281"/>
    </source>
</evidence>